<evidence type="ECO:0000256" key="5">
    <source>
        <dbReference type="ARBA" id="ARBA00022793"/>
    </source>
</evidence>
<accession>A0A9X5E5R8</accession>
<sequence length="166" mass="19006">MMKSLAELNQMSQDEFVKTLGAVFEDTPAIAYHAWYERPFQNIAQLHQKMVDVVRTASQDAQIELIQAHPDLGSKAKMAMTSVQEQAGVGLDRLTPEEYDRFLSLNHAYKKKFDFPFIIAVKNHTKDSILDTFEQRLQNSSDIERNQALAEIFQIAKFRLDAIVSQ</sequence>
<protein>
    <recommendedName>
        <fullName evidence="3">2-oxo-4-hydroxy-4-carboxy-5-ureidoimidazoline decarboxylase</fullName>
        <ecNumber evidence="3">4.1.1.97</ecNumber>
    </recommendedName>
</protein>
<keyword evidence="9" id="KW-1185">Reference proteome</keyword>
<evidence type="ECO:0000256" key="1">
    <source>
        <dbReference type="ARBA" id="ARBA00001163"/>
    </source>
</evidence>
<evidence type="ECO:0000259" key="7">
    <source>
        <dbReference type="Pfam" id="PF09349"/>
    </source>
</evidence>
<evidence type="ECO:0000256" key="2">
    <source>
        <dbReference type="ARBA" id="ARBA00004754"/>
    </source>
</evidence>
<dbReference type="GO" id="GO:0051997">
    <property type="term" value="F:2-oxo-4-hydroxy-4-carboxy-5-ureidoimidazoline decarboxylase activity"/>
    <property type="evidence" value="ECO:0007669"/>
    <property type="project" value="UniProtKB-EC"/>
</dbReference>
<dbReference type="EC" id="4.1.1.97" evidence="3"/>
<dbReference type="GO" id="GO:0019628">
    <property type="term" value="P:urate catabolic process"/>
    <property type="evidence" value="ECO:0007669"/>
    <property type="project" value="TreeGrafter"/>
</dbReference>
<proteinExistence type="predicted"/>
<dbReference type="PANTHER" id="PTHR43466">
    <property type="entry name" value="2-OXO-4-HYDROXY-4-CARBOXY-5-UREIDOIMIDAZOLINE DECARBOXYLASE-RELATED"/>
    <property type="match status" value="1"/>
</dbReference>
<dbReference type="Proteomes" id="UP000031532">
    <property type="component" value="Unassembled WGS sequence"/>
</dbReference>
<dbReference type="Pfam" id="PF09349">
    <property type="entry name" value="OHCU_decarbox"/>
    <property type="match status" value="1"/>
</dbReference>
<evidence type="ECO:0000256" key="4">
    <source>
        <dbReference type="ARBA" id="ARBA00022631"/>
    </source>
</evidence>
<dbReference type="Gene3D" id="1.10.3330.10">
    <property type="entry name" value="Oxo-4-hydroxy-4-carboxy-5-ureidoimidazoline decarboxylase"/>
    <property type="match status" value="1"/>
</dbReference>
<keyword evidence="5" id="KW-0210">Decarboxylase</keyword>
<organism evidence="8 9">
    <name type="scientific">Scytonema millei VB511283</name>
    <dbReference type="NCBI Taxonomy" id="1245923"/>
    <lineage>
        <taxon>Bacteria</taxon>
        <taxon>Bacillati</taxon>
        <taxon>Cyanobacteriota</taxon>
        <taxon>Cyanophyceae</taxon>
        <taxon>Nostocales</taxon>
        <taxon>Scytonemataceae</taxon>
        <taxon>Scytonema</taxon>
    </lineage>
</organism>
<dbReference type="GO" id="GO:0006144">
    <property type="term" value="P:purine nucleobase metabolic process"/>
    <property type="evidence" value="ECO:0007669"/>
    <property type="project" value="UniProtKB-KW"/>
</dbReference>
<evidence type="ECO:0000256" key="6">
    <source>
        <dbReference type="ARBA" id="ARBA00023239"/>
    </source>
</evidence>
<comment type="pathway">
    <text evidence="2">Purine metabolism; urate degradation; (S)-allantoin from urate: step 3/3.</text>
</comment>
<evidence type="ECO:0000313" key="9">
    <source>
        <dbReference type="Proteomes" id="UP000031532"/>
    </source>
</evidence>
<dbReference type="PANTHER" id="PTHR43466:SF1">
    <property type="entry name" value="2-OXO-4-HYDROXY-4-CARBOXY-5-UREIDOIMIDAZOLINE DECARBOXYLASE-RELATED"/>
    <property type="match status" value="1"/>
</dbReference>
<dbReference type="OrthoDB" id="9800909at2"/>
<keyword evidence="4" id="KW-0659">Purine metabolism</keyword>
<evidence type="ECO:0000256" key="3">
    <source>
        <dbReference type="ARBA" id="ARBA00012257"/>
    </source>
</evidence>
<feature type="domain" description="Oxo-4-hydroxy-4-carboxy-5-ureidoimidazoline decarboxylase" evidence="7">
    <location>
        <begin position="9"/>
        <end position="161"/>
    </location>
</feature>
<dbReference type="InterPro" id="IPR018020">
    <property type="entry name" value="OHCU_decarboxylase"/>
</dbReference>
<comment type="caution">
    <text evidence="8">The sequence shown here is derived from an EMBL/GenBank/DDBJ whole genome shotgun (WGS) entry which is preliminary data.</text>
</comment>
<dbReference type="InterPro" id="IPR017580">
    <property type="entry name" value="OHCU_decarboxylase-1"/>
</dbReference>
<dbReference type="GO" id="GO:0000255">
    <property type="term" value="P:allantoin metabolic process"/>
    <property type="evidence" value="ECO:0007669"/>
    <property type="project" value="InterPro"/>
</dbReference>
<dbReference type="InterPro" id="IPR036778">
    <property type="entry name" value="OHCU_decarboxylase_sf"/>
</dbReference>
<keyword evidence="6 8" id="KW-0456">Lyase</keyword>
<evidence type="ECO:0000313" key="8">
    <source>
        <dbReference type="EMBL" id="NHC35786.1"/>
    </source>
</evidence>
<dbReference type="EMBL" id="JTJC03000003">
    <property type="protein sequence ID" value="NHC35786.1"/>
    <property type="molecule type" value="Genomic_DNA"/>
</dbReference>
<dbReference type="NCBIfam" id="TIGR03164">
    <property type="entry name" value="UHCUDC"/>
    <property type="match status" value="1"/>
</dbReference>
<name>A0A9X5E5R8_9CYAN</name>
<dbReference type="AlphaFoldDB" id="A0A9X5E5R8"/>
<reference evidence="8 9" key="1">
    <citation type="journal article" date="2015" name="Genome Announc.">
        <title>Draft Genome Sequence of the Terrestrial Cyanobacterium Scytonema millei VB511283, Isolated from Eastern India.</title>
        <authorList>
            <person name="Sen D."/>
            <person name="Chandrababunaidu M.M."/>
            <person name="Singh D."/>
            <person name="Sanghi N."/>
            <person name="Ghorai A."/>
            <person name="Mishra G.P."/>
            <person name="Madduluri M."/>
            <person name="Adhikary S.P."/>
            <person name="Tripathy S."/>
        </authorList>
    </citation>
    <scope>NUCLEOTIDE SEQUENCE [LARGE SCALE GENOMIC DNA]</scope>
    <source>
        <strain evidence="8 9">VB511283</strain>
    </source>
</reference>
<gene>
    <name evidence="8" type="primary">uraD</name>
    <name evidence="8" type="ORF">QH73_0014180</name>
</gene>
<comment type="catalytic activity">
    <reaction evidence="1">
        <text>5-hydroxy-2-oxo-4-ureido-2,5-dihydro-1H-imidazole-5-carboxylate + H(+) = (S)-allantoin + CO2</text>
        <dbReference type="Rhea" id="RHEA:26301"/>
        <dbReference type="ChEBI" id="CHEBI:15378"/>
        <dbReference type="ChEBI" id="CHEBI:15678"/>
        <dbReference type="ChEBI" id="CHEBI:16526"/>
        <dbReference type="ChEBI" id="CHEBI:58639"/>
        <dbReference type="EC" id="4.1.1.97"/>
    </reaction>
</comment>
<dbReference type="SUPFAM" id="SSF158694">
    <property type="entry name" value="UraD-Like"/>
    <property type="match status" value="1"/>
</dbReference>